<dbReference type="AlphaFoldDB" id="A0A382AVX7"/>
<reference evidence="1" key="1">
    <citation type="submission" date="2018-05" db="EMBL/GenBank/DDBJ databases">
        <authorList>
            <person name="Lanie J.A."/>
            <person name="Ng W.-L."/>
            <person name="Kazmierczak K.M."/>
            <person name="Andrzejewski T.M."/>
            <person name="Davidsen T.M."/>
            <person name="Wayne K.J."/>
            <person name="Tettelin H."/>
            <person name="Glass J.I."/>
            <person name="Rusch D."/>
            <person name="Podicherti R."/>
            <person name="Tsui H.-C.T."/>
            <person name="Winkler M.E."/>
        </authorList>
    </citation>
    <scope>NUCLEOTIDE SEQUENCE</scope>
</reference>
<name>A0A382AVX7_9ZZZZ</name>
<dbReference type="EMBL" id="UINC01027075">
    <property type="protein sequence ID" value="SVB05685.1"/>
    <property type="molecule type" value="Genomic_DNA"/>
</dbReference>
<gene>
    <name evidence="1" type="ORF">METZ01_LOCUS158539</name>
</gene>
<evidence type="ECO:0000313" key="1">
    <source>
        <dbReference type="EMBL" id="SVB05685.1"/>
    </source>
</evidence>
<feature type="non-terminal residue" evidence="1">
    <location>
        <position position="144"/>
    </location>
</feature>
<organism evidence="1">
    <name type="scientific">marine metagenome</name>
    <dbReference type="NCBI Taxonomy" id="408172"/>
    <lineage>
        <taxon>unclassified sequences</taxon>
        <taxon>metagenomes</taxon>
        <taxon>ecological metagenomes</taxon>
    </lineage>
</organism>
<sequence length="144" mass="15521">MEGGEVDVGELVRGGEDGRRAVLAGHHPRAAERAFVAELQLELPRAVGCVHLGGELVCAELDAGGLHRRLALGHPPDGKQHAHPVNRFLQHRGLDLVERLVVGRAPSGVRQPHELRRLVVQLNGDTGDLVGGERPQPALPQLER</sequence>
<proteinExistence type="predicted"/>
<accession>A0A382AVX7</accession>
<protein>
    <submittedName>
        <fullName evidence="1">Uncharacterized protein</fullName>
    </submittedName>
</protein>